<dbReference type="Proteomes" id="UP000479357">
    <property type="component" value="Segment"/>
</dbReference>
<dbReference type="GO" id="GO:0009263">
    <property type="term" value="P:deoxyribonucleotide biosynthetic process"/>
    <property type="evidence" value="ECO:0007669"/>
    <property type="project" value="InterPro"/>
</dbReference>
<sequence length="331" mass="38677">MKPRCQIKKTIPTYDHPELLEAVQTQNEIFWLPTEPKVEKDLHCLKTELDEAELHGVMTTLSLFTQYEILAGNEYWGGRFKRMFPRPEFEMVGACFSNIELNVHSRFYQRVDELLGLDNDEFYSSFTDDPLLKSRMNFLDDCVGNKDDLYSVGVFSMVEGAILYSSFAFLMHFQAEGKNKLPNIHSGLTFSVKDENLHSETGAWCFKNLLKEMKELGYTENEEEKLKEKLYKAAKTIMEHEKRIIDMVFAKGNIKGITATQMERFVESRIDFCLENLGLDKIYNPSYNPIAKWFYKMIGGDTQHDFFYKLGSSYNRDWPEKDFVWSLEYVG</sequence>
<dbReference type="EC" id="1.17.4.1" evidence="1"/>
<dbReference type="KEGG" id="vg:55626468"/>
<proteinExistence type="predicted"/>
<dbReference type="EMBL" id="MN877442">
    <property type="protein sequence ID" value="QHZ59804.1"/>
    <property type="molecule type" value="Genomic_DNA"/>
</dbReference>
<dbReference type="InterPro" id="IPR012348">
    <property type="entry name" value="RNR-like"/>
</dbReference>
<dbReference type="RefSeq" id="YP_009855728.1">
    <property type="nucleotide sequence ID" value="NC_048847.1"/>
</dbReference>
<dbReference type="UniPathway" id="UPA00326"/>
<dbReference type="Gene3D" id="1.10.620.20">
    <property type="entry name" value="Ribonucleotide Reductase, subunit A"/>
    <property type="match status" value="1"/>
</dbReference>
<evidence type="ECO:0000313" key="2">
    <source>
        <dbReference type="EMBL" id="QHZ59804.1"/>
    </source>
</evidence>
<reference evidence="2 3" key="1">
    <citation type="submission" date="2019-12" db="EMBL/GenBank/DDBJ databases">
        <title>Alteromonas phage V22 represents a new genus of marine bacteriophages that requires a novel tail fiber chaperone for host recognition.</title>
        <authorList>
            <person name="Gonzalez-Serrano R."/>
            <person name="Dunne M."/>
            <person name="Rosselli R."/>
            <person name="Martin-Cuadrado A.-B."/>
            <person name="Grosboillot V."/>
            <person name="Zinsli L."/>
            <person name="Roda-Garcia J.J."/>
            <person name="Loessner M.J."/>
            <person name="Rodriguez-Valera F."/>
        </authorList>
    </citation>
    <scope>NUCLEOTIDE SEQUENCE [LARGE SCALE GENOMIC DNA]</scope>
</reference>
<evidence type="ECO:0000256" key="1">
    <source>
        <dbReference type="ARBA" id="ARBA00012274"/>
    </source>
</evidence>
<dbReference type="GeneID" id="55626468"/>
<dbReference type="GO" id="GO:0004748">
    <property type="term" value="F:ribonucleoside-diphosphate reductase activity, thioredoxin disulfide as acceptor"/>
    <property type="evidence" value="ECO:0007669"/>
    <property type="project" value="UniProtKB-EC"/>
</dbReference>
<protein>
    <recommendedName>
        <fullName evidence="1">ribonucleoside-diphosphate reductase</fullName>
        <ecNumber evidence="1">1.17.4.1</ecNumber>
    </recommendedName>
</protein>
<accession>A0A6C0R2P4</accession>
<dbReference type="InterPro" id="IPR009078">
    <property type="entry name" value="Ferritin-like_SF"/>
</dbReference>
<dbReference type="SUPFAM" id="SSF47240">
    <property type="entry name" value="Ferritin-like"/>
    <property type="match status" value="1"/>
</dbReference>
<dbReference type="InterPro" id="IPR000358">
    <property type="entry name" value="RNR_small_fam"/>
</dbReference>
<organism evidence="2 3">
    <name type="scientific">Alteromonas phage vB_AmeM_PT11-V22</name>
    <dbReference type="NCBI Taxonomy" id="2704031"/>
    <lineage>
        <taxon>Viruses</taxon>
        <taxon>Duplodnaviria</taxon>
        <taxon>Heunggongvirae</taxon>
        <taxon>Uroviricota</taxon>
        <taxon>Caudoviricetes</taxon>
        <taxon>Myoalterovirus</taxon>
        <taxon>Myoalterovirus PT11V22</taxon>
    </lineage>
</organism>
<dbReference type="PANTHER" id="PTHR23409">
    <property type="entry name" value="RIBONUCLEOSIDE-DIPHOSPHATE REDUCTASE SMALL CHAIN"/>
    <property type="match status" value="1"/>
</dbReference>
<dbReference type="Pfam" id="PF00268">
    <property type="entry name" value="Ribonuc_red_sm"/>
    <property type="match status" value="1"/>
</dbReference>
<keyword evidence="3" id="KW-1185">Reference proteome</keyword>
<evidence type="ECO:0000313" key="3">
    <source>
        <dbReference type="Proteomes" id="UP000479357"/>
    </source>
</evidence>
<dbReference type="PANTHER" id="PTHR23409:SF18">
    <property type="entry name" value="RIBONUCLEOSIDE-DIPHOSPHATE REDUCTASE SUBUNIT M2"/>
    <property type="match status" value="1"/>
</dbReference>
<name>A0A6C0R2P4_9CAUD</name>